<evidence type="ECO:0000313" key="3">
    <source>
        <dbReference type="EMBL" id="EER04527.1"/>
    </source>
</evidence>
<feature type="region of interest" description="Disordered" evidence="1">
    <location>
        <begin position="539"/>
        <end position="569"/>
    </location>
</feature>
<dbReference type="AlphaFoldDB" id="C5LFG3"/>
<evidence type="ECO:0000259" key="2">
    <source>
        <dbReference type="Pfam" id="PF10551"/>
    </source>
</evidence>
<dbReference type="RefSeq" id="XP_002772711.1">
    <property type="nucleotide sequence ID" value="XM_002772665.1"/>
</dbReference>
<dbReference type="InterPro" id="IPR038765">
    <property type="entry name" value="Papain-like_cys_pep_sf"/>
</dbReference>
<dbReference type="EMBL" id="GG681456">
    <property type="protein sequence ID" value="EER04527.1"/>
    <property type="molecule type" value="Genomic_DNA"/>
</dbReference>
<dbReference type="Pfam" id="PF10551">
    <property type="entry name" value="MULE"/>
    <property type="match status" value="1"/>
</dbReference>
<protein>
    <recommendedName>
        <fullName evidence="2">MULE transposase domain-containing protein</fullName>
    </recommendedName>
</protein>
<dbReference type="Proteomes" id="UP000007800">
    <property type="component" value="Unassembled WGS sequence"/>
</dbReference>
<dbReference type="SUPFAM" id="SSF54001">
    <property type="entry name" value="Cysteine proteinases"/>
    <property type="match status" value="1"/>
</dbReference>
<sequence>MVSYWCCYVAHKNPRCSATLVLRGDIDGPASELEVLNDDKRKAHICGGENVQLRTTYNDMREAAAAADAETNLSAIYARVLNSQPDNVVNRLPKRKSVQENLRITRQRAQNLPKLPRARADFAIPDGYKIVRIGGEDQPSLLFDSGSNDADRILVWYDSRSLHNLLATTSELHISMDGTFKRCANKWAQQYTVLIRHSTGRMIPVFFCLLPHKDTITYRRLFDVLVVYLGDNVVSCMMDMEKAAMIALKEVWPDCRISICLFHFGQAIYRKFGSWGYWVATADDLAKVRERTFYNLMALPFLPTRLFDAGLRVACSDLPQPQYLRVRNYMRSTYGVFQFFHPSRWNQIDRVLQNLPRTNNAQEGFHRHWNTLFRNHNHPNIWVWIGRVHDQFAANRLDLIELARGNIPRRKAYYVETDYLLYEFCSEDTSQLSPEDLPVWFARARAIVRRVVPRTEVEKDFDDYFEDLMVRPPSPDPEDAAPVLLPGVENDSADVEGGIVVLNIPDDHLIDVSGLLEADVPEMRLAGSVPNTVVGAESLSGEARAVSTPPSKTTTDDHPAPSSSGSPPWVSFDIEGHRLSVSEMDHAELMQEGSFVADSVVDLWMRLLWRAHRDRMFHPQCVWAASELNPYGYNEVSSSDGVKQVLQPIFVDGSHYAAVARLVGGDILYMDSLLHEEVPAGAVAALTQLFGHNKRYTVVGVQQQRSNTCALHTIARLTEILLCDRGDATRTFFAEEKMRIHVEECLRNGNIKRFPRRRGPRSRVSPNRESRTPAAE</sequence>
<dbReference type="Gene3D" id="3.40.395.10">
    <property type="entry name" value="Adenoviral Proteinase, Chain A"/>
    <property type="match status" value="1"/>
</dbReference>
<feature type="compositionally biased region" description="Basic and acidic residues" evidence="1">
    <location>
        <begin position="766"/>
        <end position="776"/>
    </location>
</feature>
<dbReference type="InterPro" id="IPR018289">
    <property type="entry name" value="MULE_transposase_dom"/>
</dbReference>
<dbReference type="GeneID" id="9037500"/>
<organism evidence="4">
    <name type="scientific">Perkinsus marinus (strain ATCC 50983 / TXsc)</name>
    <dbReference type="NCBI Taxonomy" id="423536"/>
    <lineage>
        <taxon>Eukaryota</taxon>
        <taxon>Sar</taxon>
        <taxon>Alveolata</taxon>
        <taxon>Perkinsozoa</taxon>
        <taxon>Perkinsea</taxon>
        <taxon>Perkinsida</taxon>
        <taxon>Perkinsidae</taxon>
        <taxon>Perkinsus</taxon>
    </lineage>
</organism>
<reference evidence="3 4" key="1">
    <citation type="submission" date="2008-07" db="EMBL/GenBank/DDBJ databases">
        <authorList>
            <person name="El-Sayed N."/>
            <person name="Caler E."/>
            <person name="Inman J."/>
            <person name="Amedeo P."/>
            <person name="Hass B."/>
            <person name="Wortman J."/>
        </authorList>
    </citation>
    <scope>NUCLEOTIDE SEQUENCE [LARGE SCALE GENOMIC DNA]</scope>
    <source>
        <strain evidence="4">ATCC 50983 / TXsc</strain>
    </source>
</reference>
<name>C5LFG3_PERM5</name>
<keyword evidence="4" id="KW-1185">Reference proteome</keyword>
<dbReference type="OrthoDB" id="445573at2759"/>
<accession>C5LFG3</accession>
<feature type="domain" description="MULE transposase" evidence="2">
    <location>
        <begin position="174"/>
        <end position="264"/>
    </location>
</feature>
<feature type="region of interest" description="Disordered" evidence="1">
    <location>
        <begin position="753"/>
        <end position="776"/>
    </location>
</feature>
<gene>
    <name evidence="3" type="ORF">Pmar_PMAR029490</name>
</gene>
<dbReference type="InParanoid" id="C5LFG3"/>
<evidence type="ECO:0000313" key="4">
    <source>
        <dbReference type="Proteomes" id="UP000007800"/>
    </source>
</evidence>
<evidence type="ECO:0000256" key="1">
    <source>
        <dbReference type="SAM" id="MobiDB-lite"/>
    </source>
</evidence>
<proteinExistence type="predicted"/>